<feature type="transmembrane region" description="Helical" evidence="1">
    <location>
        <begin position="21"/>
        <end position="47"/>
    </location>
</feature>
<evidence type="ECO:0000256" key="1">
    <source>
        <dbReference type="SAM" id="Phobius"/>
    </source>
</evidence>
<feature type="transmembrane region" description="Helical" evidence="1">
    <location>
        <begin position="101"/>
        <end position="122"/>
    </location>
</feature>
<sequence>MYLLSRRWGAPGVGFLMTTSFTMAVLATGQIILTIVWAVTIFHSVQIQVFPGETLNELHRIAPIEKTFAMIQLILCSINVATVDCLFLYRCYAVWNYRKNIIVLPALFIAVTLVVNISWATNPNVTKAQVAVCLAMVTNLILTALTAGRILYLGRLTRLKLVLYSDRSRSIDNGSQYRTRSKRAIAIILESGAIYCAAMIFLFIMTINNNLQNFQLGGSLFENFLNIIPTFTIVYVGLNNQCTNPAEP</sequence>
<protein>
    <submittedName>
        <fullName evidence="2">Uncharacterized protein</fullName>
    </submittedName>
</protein>
<organism evidence="2 3">
    <name type="scientific">Favolaschia claudopus</name>
    <dbReference type="NCBI Taxonomy" id="2862362"/>
    <lineage>
        <taxon>Eukaryota</taxon>
        <taxon>Fungi</taxon>
        <taxon>Dikarya</taxon>
        <taxon>Basidiomycota</taxon>
        <taxon>Agaricomycotina</taxon>
        <taxon>Agaricomycetes</taxon>
        <taxon>Agaricomycetidae</taxon>
        <taxon>Agaricales</taxon>
        <taxon>Marasmiineae</taxon>
        <taxon>Mycenaceae</taxon>
        <taxon>Favolaschia</taxon>
    </lineage>
</organism>
<evidence type="ECO:0000313" key="2">
    <source>
        <dbReference type="EMBL" id="KAK7014222.1"/>
    </source>
</evidence>
<dbReference type="EMBL" id="JAWWNJ010000057">
    <property type="protein sequence ID" value="KAK7014222.1"/>
    <property type="molecule type" value="Genomic_DNA"/>
</dbReference>
<feature type="transmembrane region" description="Helical" evidence="1">
    <location>
        <begin position="67"/>
        <end position="89"/>
    </location>
</feature>
<dbReference type="AlphaFoldDB" id="A0AAW0AMW7"/>
<feature type="transmembrane region" description="Helical" evidence="1">
    <location>
        <begin position="184"/>
        <end position="205"/>
    </location>
</feature>
<keyword evidence="1" id="KW-0472">Membrane</keyword>
<comment type="caution">
    <text evidence="2">The sequence shown here is derived from an EMBL/GenBank/DDBJ whole genome shotgun (WGS) entry which is preliminary data.</text>
</comment>
<name>A0AAW0AMW7_9AGAR</name>
<keyword evidence="1" id="KW-0812">Transmembrane</keyword>
<feature type="transmembrane region" description="Helical" evidence="1">
    <location>
        <begin position="128"/>
        <end position="152"/>
    </location>
</feature>
<gene>
    <name evidence="2" type="ORF">R3P38DRAFT_1443436</name>
</gene>
<reference evidence="2 3" key="1">
    <citation type="journal article" date="2024" name="J Genomics">
        <title>Draft genome sequencing and assembly of Favolaschia claudopus CIRM-BRFM 2984 isolated from oak limbs.</title>
        <authorList>
            <person name="Navarro D."/>
            <person name="Drula E."/>
            <person name="Chaduli D."/>
            <person name="Cazenave R."/>
            <person name="Ahrendt S."/>
            <person name="Wang J."/>
            <person name="Lipzen A."/>
            <person name="Daum C."/>
            <person name="Barry K."/>
            <person name="Grigoriev I.V."/>
            <person name="Favel A."/>
            <person name="Rosso M.N."/>
            <person name="Martin F."/>
        </authorList>
    </citation>
    <scope>NUCLEOTIDE SEQUENCE [LARGE SCALE GENOMIC DNA]</scope>
    <source>
        <strain evidence="2 3">CIRM-BRFM 2984</strain>
    </source>
</reference>
<proteinExistence type="predicted"/>
<keyword evidence="1" id="KW-1133">Transmembrane helix</keyword>
<keyword evidence="3" id="KW-1185">Reference proteome</keyword>
<dbReference type="Proteomes" id="UP001362999">
    <property type="component" value="Unassembled WGS sequence"/>
</dbReference>
<evidence type="ECO:0000313" key="3">
    <source>
        <dbReference type="Proteomes" id="UP001362999"/>
    </source>
</evidence>
<accession>A0AAW0AMW7</accession>